<keyword evidence="2" id="KW-1185">Reference proteome</keyword>
<name>A0A8R7QSA5_TRIUA</name>
<dbReference type="Proteomes" id="UP000015106">
    <property type="component" value="Chromosome 6"/>
</dbReference>
<protein>
    <submittedName>
        <fullName evidence="1">Uncharacterized protein</fullName>
    </submittedName>
</protein>
<evidence type="ECO:0000313" key="1">
    <source>
        <dbReference type="EnsemblPlants" id="TuG1812G0600002503.01.T01.cds327922"/>
    </source>
</evidence>
<accession>A0A8R7QSA5</accession>
<dbReference type="AlphaFoldDB" id="A0A8R7QSA5"/>
<dbReference type="EnsemblPlants" id="TuG1812G0600002503.01.T01">
    <property type="protein sequence ID" value="TuG1812G0600002503.01.T01.cds327922"/>
    <property type="gene ID" value="TuG1812G0600002503.01"/>
</dbReference>
<sequence>MVFSTGSERRHARGVAASLPDVVAAAGHDCITGGGCAWSSRPAASAGTRVASRPHSLMWWQRLDTTASREAGGVMDVTTARFLRPRRAASAPFFPSSL</sequence>
<proteinExistence type="predicted"/>
<organism evidence="1 2">
    <name type="scientific">Triticum urartu</name>
    <name type="common">Red wild einkorn</name>
    <name type="synonym">Crithodium urartu</name>
    <dbReference type="NCBI Taxonomy" id="4572"/>
    <lineage>
        <taxon>Eukaryota</taxon>
        <taxon>Viridiplantae</taxon>
        <taxon>Streptophyta</taxon>
        <taxon>Embryophyta</taxon>
        <taxon>Tracheophyta</taxon>
        <taxon>Spermatophyta</taxon>
        <taxon>Magnoliopsida</taxon>
        <taxon>Liliopsida</taxon>
        <taxon>Poales</taxon>
        <taxon>Poaceae</taxon>
        <taxon>BOP clade</taxon>
        <taxon>Pooideae</taxon>
        <taxon>Triticodae</taxon>
        <taxon>Triticeae</taxon>
        <taxon>Triticinae</taxon>
        <taxon>Triticum</taxon>
    </lineage>
</organism>
<reference evidence="1" key="3">
    <citation type="submission" date="2022-06" db="UniProtKB">
        <authorList>
            <consortium name="EnsemblPlants"/>
        </authorList>
    </citation>
    <scope>IDENTIFICATION</scope>
</reference>
<reference evidence="2" key="1">
    <citation type="journal article" date="2013" name="Nature">
        <title>Draft genome of the wheat A-genome progenitor Triticum urartu.</title>
        <authorList>
            <person name="Ling H.Q."/>
            <person name="Zhao S."/>
            <person name="Liu D."/>
            <person name="Wang J."/>
            <person name="Sun H."/>
            <person name="Zhang C."/>
            <person name="Fan H."/>
            <person name="Li D."/>
            <person name="Dong L."/>
            <person name="Tao Y."/>
            <person name="Gao C."/>
            <person name="Wu H."/>
            <person name="Li Y."/>
            <person name="Cui Y."/>
            <person name="Guo X."/>
            <person name="Zheng S."/>
            <person name="Wang B."/>
            <person name="Yu K."/>
            <person name="Liang Q."/>
            <person name="Yang W."/>
            <person name="Lou X."/>
            <person name="Chen J."/>
            <person name="Feng M."/>
            <person name="Jian J."/>
            <person name="Zhang X."/>
            <person name="Luo G."/>
            <person name="Jiang Y."/>
            <person name="Liu J."/>
            <person name="Wang Z."/>
            <person name="Sha Y."/>
            <person name="Zhang B."/>
            <person name="Wu H."/>
            <person name="Tang D."/>
            <person name="Shen Q."/>
            <person name="Xue P."/>
            <person name="Zou S."/>
            <person name="Wang X."/>
            <person name="Liu X."/>
            <person name="Wang F."/>
            <person name="Yang Y."/>
            <person name="An X."/>
            <person name="Dong Z."/>
            <person name="Zhang K."/>
            <person name="Zhang X."/>
            <person name="Luo M.C."/>
            <person name="Dvorak J."/>
            <person name="Tong Y."/>
            <person name="Wang J."/>
            <person name="Yang H."/>
            <person name="Li Z."/>
            <person name="Wang D."/>
            <person name="Zhang A."/>
            <person name="Wang J."/>
        </authorList>
    </citation>
    <scope>NUCLEOTIDE SEQUENCE</scope>
    <source>
        <strain evidence="2">cv. G1812</strain>
    </source>
</reference>
<dbReference type="Gramene" id="TuG1812G0600002503.01.T01">
    <property type="protein sequence ID" value="TuG1812G0600002503.01.T01.cds327922"/>
    <property type="gene ID" value="TuG1812G0600002503.01"/>
</dbReference>
<evidence type="ECO:0000313" key="2">
    <source>
        <dbReference type="Proteomes" id="UP000015106"/>
    </source>
</evidence>
<reference evidence="1" key="2">
    <citation type="submission" date="2018-03" db="EMBL/GenBank/DDBJ databases">
        <title>The Triticum urartu genome reveals the dynamic nature of wheat genome evolution.</title>
        <authorList>
            <person name="Ling H."/>
            <person name="Ma B."/>
            <person name="Shi X."/>
            <person name="Liu H."/>
            <person name="Dong L."/>
            <person name="Sun H."/>
            <person name="Cao Y."/>
            <person name="Gao Q."/>
            <person name="Zheng S."/>
            <person name="Li Y."/>
            <person name="Yu Y."/>
            <person name="Du H."/>
            <person name="Qi M."/>
            <person name="Li Y."/>
            <person name="Yu H."/>
            <person name="Cui Y."/>
            <person name="Wang N."/>
            <person name="Chen C."/>
            <person name="Wu H."/>
            <person name="Zhao Y."/>
            <person name="Zhang J."/>
            <person name="Li Y."/>
            <person name="Zhou W."/>
            <person name="Zhang B."/>
            <person name="Hu W."/>
            <person name="Eijk M."/>
            <person name="Tang J."/>
            <person name="Witsenboer H."/>
            <person name="Zhao S."/>
            <person name="Li Z."/>
            <person name="Zhang A."/>
            <person name="Wang D."/>
            <person name="Liang C."/>
        </authorList>
    </citation>
    <scope>NUCLEOTIDE SEQUENCE [LARGE SCALE GENOMIC DNA]</scope>
    <source>
        <strain evidence="1">cv. G1812</strain>
    </source>
</reference>